<evidence type="ECO:0000313" key="3">
    <source>
        <dbReference type="Proteomes" id="UP000053766"/>
    </source>
</evidence>
<feature type="transmembrane region" description="Helical" evidence="1">
    <location>
        <begin position="6"/>
        <end position="25"/>
    </location>
</feature>
<dbReference type="Proteomes" id="UP000053766">
    <property type="component" value="Unassembled WGS sequence"/>
</dbReference>
<dbReference type="GO" id="GO:0015098">
    <property type="term" value="F:molybdate ion transmembrane transporter activity"/>
    <property type="evidence" value="ECO:0007669"/>
    <property type="project" value="InterPro"/>
</dbReference>
<feature type="transmembrane region" description="Helical" evidence="1">
    <location>
        <begin position="93"/>
        <end position="117"/>
    </location>
</feature>
<evidence type="ECO:0000256" key="1">
    <source>
        <dbReference type="SAM" id="Phobius"/>
    </source>
</evidence>
<dbReference type="STRING" id="29172.A0A0D8Y6A3"/>
<evidence type="ECO:0008006" key="4">
    <source>
        <dbReference type="Google" id="ProtNLM"/>
    </source>
</evidence>
<protein>
    <recommendedName>
        <fullName evidence="4">Major facilitator superfamily (MFS) profile domain-containing protein</fullName>
    </recommendedName>
</protein>
<dbReference type="EMBL" id="KN716168">
    <property type="protein sequence ID" value="KJH52245.1"/>
    <property type="molecule type" value="Genomic_DNA"/>
</dbReference>
<evidence type="ECO:0000313" key="2">
    <source>
        <dbReference type="EMBL" id="KJH52245.1"/>
    </source>
</evidence>
<keyword evidence="3" id="KW-1185">Reference proteome</keyword>
<dbReference type="OrthoDB" id="263957at2759"/>
<feature type="transmembrane region" description="Helical" evidence="1">
    <location>
        <begin position="60"/>
        <end position="81"/>
    </location>
</feature>
<proteinExistence type="predicted"/>
<dbReference type="InterPro" id="IPR008509">
    <property type="entry name" value="MOT2/MFSD5"/>
</dbReference>
<reference evidence="3" key="2">
    <citation type="journal article" date="2016" name="Sci. Rep.">
        <title>Dictyocaulus viviparus genome, variome and transcriptome elucidate lungworm biology and support future intervention.</title>
        <authorList>
            <person name="McNulty S.N."/>
            <person name="Strube C."/>
            <person name="Rosa B.A."/>
            <person name="Martin J.C."/>
            <person name="Tyagi R."/>
            <person name="Choi Y.J."/>
            <person name="Wang Q."/>
            <person name="Hallsworth Pepin K."/>
            <person name="Zhang X."/>
            <person name="Ozersky P."/>
            <person name="Wilson R.K."/>
            <person name="Sternberg P.W."/>
            <person name="Gasser R.B."/>
            <person name="Mitreva M."/>
        </authorList>
    </citation>
    <scope>NUCLEOTIDE SEQUENCE [LARGE SCALE GENOMIC DNA]</scope>
    <source>
        <strain evidence="3">HannoverDv2000</strain>
    </source>
</reference>
<dbReference type="GO" id="GO:0016020">
    <property type="term" value="C:membrane"/>
    <property type="evidence" value="ECO:0007669"/>
    <property type="project" value="InterPro"/>
</dbReference>
<dbReference type="PANTHER" id="PTHR23516">
    <property type="entry name" value="SAM (S-ADENOSYL METHIONINE) TRANSPORTER"/>
    <property type="match status" value="1"/>
</dbReference>
<dbReference type="Pfam" id="PF05631">
    <property type="entry name" value="MFS_5"/>
    <property type="match status" value="1"/>
</dbReference>
<keyword evidence="1" id="KW-1133">Transmembrane helix</keyword>
<dbReference type="AlphaFoldDB" id="A0A0D8Y6A3"/>
<name>A0A0D8Y6A3_DICVI</name>
<dbReference type="PANTHER" id="PTHR23516:SF23">
    <property type="entry name" value="MOLYBDATE-ANION TRANSPORTER"/>
    <property type="match status" value="1"/>
</dbReference>
<organism evidence="2 3">
    <name type="scientific">Dictyocaulus viviparus</name>
    <name type="common">Bovine lungworm</name>
    <dbReference type="NCBI Taxonomy" id="29172"/>
    <lineage>
        <taxon>Eukaryota</taxon>
        <taxon>Metazoa</taxon>
        <taxon>Ecdysozoa</taxon>
        <taxon>Nematoda</taxon>
        <taxon>Chromadorea</taxon>
        <taxon>Rhabditida</taxon>
        <taxon>Rhabditina</taxon>
        <taxon>Rhabditomorpha</taxon>
        <taxon>Strongyloidea</taxon>
        <taxon>Metastrongylidae</taxon>
        <taxon>Dictyocaulus</taxon>
    </lineage>
</organism>
<dbReference type="Gene3D" id="1.20.1250.20">
    <property type="entry name" value="MFS general substrate transporter like domains"/>
    <property type="match status" value="1"/>
</dbReference>
<reference evidence="2 3" key="1">
    <citation type="submission" date="2013-11" db="EMBL/GenBank/DDBJ databases">
        <title>Draft genome of the bovine lungworm Dictyocaulus viviparus.</title>
        <authorList>
            <person name="Mitreva M."/>
        </authorList>
    </citation>
    <scope>NUCLEOTIDE SEQUENCE [LARGE SCALE GENOMIC DNA]</scope>
    <source>
        <strain evidence="2 3">HannoverDv2000</strain>
    </source>
</reference>
<dbReference type="InterPro" id="IPR036259">
    <property type="entry name" value="MFS_trans_sf"/>
</dbReference>
<keyword evidence="1" id="KW-0812">Transmembrane</keyword>
<keyword evidence="1" id="KW-0472">Membrane</keyword>
<gene>
    <name evidence="2" type="ORF">DICVIV_01573</name>
</gene>
<dbReference type="SUPFAM" id="SSF103473">
    <property type="entry name" value="MFS general substrate transporter"/>
    <property type="match status" value="1"/>
</dbReference>
<accession>A0A0D8Y6A3</accession>
<sequence>MSKHDIELLFIAGFGSSLLFGTFIGSFADKFGRRYNCVLYGALYGAACLTKHSSNINVLMFGRFLGGIATSILYSAFESWLVFEHNKRGYSEVLLATVFSHAALGNSLIAIISGVVAQKAAETYGYV</sequence>